<keyword evidence="2" id="KW-1185">Reference proteome</keyword>
<dbReference type="Proteomes" id="UP000032452">
    <property type="component" value="Unassembled WGS sequence"/>
</dbReference>
<evidence type="ECO:0000313" key="2">
    <source>
        <dbReference type="Proteomes" id="UP000032452"/>
    </source>
</evidence>
<dbReference type="PATRIC" id="fig|1618023.3.peg.1863"/>
<dbReference type="GO" id="GO:0004519">
    <property type="term" value="F:endonuclease activity"/>
    <property type="evidence" value="ECO:0007669"/>
    <property type="project" value="UniProtKB-KW"/>
</dbReference>
<name>A0A0D8ZNG3_9CYAN</name>
<organism evidence="1 2">
    <name type="scientific">Aliterella atlantica CENA595</name>
    <dbReference type="NCBI Taxonomy" id="1618023"/>
    <lineage>
        <taxon>Bacteria</taxon>
        <taxon>Bacillati</taxon>
        <taxon>Cyanobacteriota</taxon>
        <taxon>Cyanophyceae</taxon>
        <taxon>Chroococcidiopsidales</taxon>
        <taxon>Aliterellaceae</taxon>
        <taxon>Aliterella</taxon>
    </lineage>
</organism>
<dbReference type="EMBL" id="JYON01000025">
    <property type="protein sequence ID" value="KJH70285.1"/>
    <property type="molecule type" value="Genomic_DNA"/>
</dbReference>
<reference evidence="1 2" key="1">
    <citation type="submission" date="2015-02" db="EMBL/GenBank/DDBJ databases">
        <title>Draft genome of a novel marine cyanobacterium (Chroococcales) isolated from South Atlantic Ocean.</title>
        <authorList>
            <person name="Rigonato J."/>
            <person name="Alvarenga D.O."/>
            <person name="Branco L.H."/>
            <person name="Varani A.M."/>
            <person name="Brandini F.P."/>
            <person name="Fiore M.F."/>
        </authorList>
    </citation>
    <scope>NUCLEOTIDE SEQUENCE [LARGE SCALE GENOMIC DNA]</scope>
    <source>
        <strain evidence="1 2">CENA595</strain>
    </source>
</reference>
<keyword evidence="1" id="KW-0255">Endonuclease</keyword>
<dbReference type="RefSeq" id="WP_045056308.1">
    <property type="nucleotide sequence ID" value="NZ_CAWMDP010000018.1"/>
</dbReference>
<proteinExistence type="predicted"/>
<dbReference type="Gene3D" id="1.10.30.50">
    <property type="match status" value="1"/>
</dbReference>
<comment type="caution">
    <text evidence="1">The sequence shown here is derived from an EMBL/GenBank/DDBJ whole genome shotgun (WGS) entry which is preliminary data.</text>
</comment>
<protein>
    <submittedName>
        <fullName evidence="1">HNH endonuclease</fullName>
    </submittedName>
</protein>
<dbReference type="STRING" id="1618023.UH38_19280"/>
<keyword evidence="1" id="KW-0540">Nuclease</keyword>
<evidence type="ECO:0000313" key="1">
    <source>
        <dbReference type="EMBL" id="KJH70285.1"/>
    </source>
</evidence>
<keyword evidence="1" id="KW-0378">Hydrolase</keyword>
<gene>
    <name evidence="1" type="ORF">UH38_19280</name>
</gene>
<dbReference type="AlphaFoldDB" id="A0A0D8ZNG3"/>
<dbReference type="OrthoDB" id="489287at2"/>
<sequence length="342" mass="39417">MTEFLGIDPTLEDYWRSVILFGKNVASYKFALAKSLFELAPTGKTFITLEELAEPFSRHIAEHLKIEDKQATSKSSRFLDVCRQFNAGEIAKEQLIKQTVKLGFVNVIDAFHNLTDAEIPQRFFTDERKGSNKGIALTDELFQLLESEQFQKLYQEVEARWRLVETAWQLKMSRNLILVSYDPETELLFTRNNRRVDVTTCRDALNGYQKGKCFYCFGDISIESGVGTIVHVDHFFPHALGKYGIAQPINGVWNLVLACQACNCGEKGKFDRLPKLRYLERLHTRNEFLIKSDNPLQQTLMQQTGGTETARRRFLQDNYNRAGIEGGRLIQWQPAFEYPTMF</sequence>
<accession>A0A0D8ZNG3</accession>